<name>A7MIA2_CROS8</name>
<proteinExistence type="predicted"/>
<dbReference type="KEGG" id="esa:ESA_03291"/>
<dbReference type="AlphaFoldDB" id="A7MIA2"/>
<protein>
    <submittedName>
        <fullName evidence="1">Uncharacterized protein</fullName>
    </submittedName>
</protein>
<organism evidence="1 2">
    <name type="scientific">Cronobacter sakazakii (strain ATCC BAA-894)</name>
    <name type="common">Enterobacter sakazakii</name>
    <dbReference type="NCBI Taxonomy" id="290339"/>
    <lineage>
        <taxon>Bacteria</taxon>
        <taxon>Pseudomonadati</taxon>
        <taxon>Pseudomonadota</taxon>
        <taxon>Gammaproteobacteria</taxon>
        <taxon>Enterobacterales</taxon>
        <taxon>Enterobacteriaceae</taxon>
        <taxon>Cronobacter</taxon>
    </lineage>
</organism>
<sequence length="44" mass="5036">MEGTMQRFSPLRYAYETKRVSTLHPCKPVLLPEGSRCQNVLNAL</sequence>
<evidence type="ECO:0000313" key="2">
    <source>
        <dbReference type="Proteomes" id="UP000000260"/>
    </source>
</evidence>
<dbReference type="Proteomes" id="UP000000260">
    <property type="component" value="Chromosome"/>
</dbReference>
<dbReference type="EMBL" id="CP000783">
    <property type="protein sequence ID" value="ABU78512.1"/>
    <property type="molecule type" value="Genomic_DNA"/>
</dbReference>
<gene>
    <name evidence="1" type="ordered locus">ESA_03291</name>
</gene>
<dbReference type="HOGENOM" id="CLU_3215138_0_0_6"/>
<accession>A7MIA2</accession>
<keyword evidence="2" id="KW-1185">Reference proteome</keyword>
<reference evidence="1 2" key="1">
    <citation type="journal article" date="2010" name="PLoS ONE">
        <title>Genome sequence of Cronobacter sakazakii BAA-894 and comparative genomic hybridization analysis with other Cronobacter species.</title>
        <authorList>
            <person name="Kucerova E."/>
            <person name="Clifton S.W."/>
            <person name="Xia X.Q."/>
            <person name="Long F."/>
            <person name="Porwollik S."/>
            <person name="Fulton L."/>
            <person name="Fronick C."/>
            <person name="Minx P."/>
            <person name="Kyung K."/>
            <person name="Warren W."/>
            <person name="Fulton R."/>
            <person name="Feng D."/>
            <person name="Wollam A."/>
            <person name="Shah N."/>
            <person name="Bhonagiri V."/>
            <person name="Nash W.E."/>
            <person name="Hallsworth-Pepin K."/>
            <person name="Wilson R.K."/>
            <person name="McClelland M."/>
            <person name="Forsythe S.J."/>
        </authorList>
    </citation>
    <scope>NUCLEOTIDE SEQUENCE [LARGE SCALE GENOMIC DNA]</scope>
    <source>
        <strain evidence="1 2">ATCC BAA-894</strain>
    </source>
</reference>
<evidence type="ECO:0000313" key="1">
    <source>
        <dbReference type="EMBL" id="ABU78512.1"/>
    </source>
</evidence>